<feature type="binding site" evidence="4">
    <location>
        <position position="258"/>
    </location>
    <ligand>
        <name>Zn(2+)</name>
        <dbReference type="ChEBI" id="CHEBI:29105"/>
    </ligand>
</feature>
<evidence type="ECO:0000256" key="5">
    <source>
        <dbReference type="SAM" id="MobiDB-lite"/>
    </source>
</evidence>
<comment type="subunit">
    <text evidence="4">Forms a heterodimer with GatD.</text>
</comment>
<dbReference type="GO" id="GO:0004326">
    <property type="term" value="F:tetrahydrofolylpolyglutamate synthase activity"/>
    <property type="evidence" value="ECO:0007669"/>
    <property type="project" value="InterPro"/>
</dbReference>
<dbReference type="GO" id="GO:0009252">
    <property type="term" value="P:peptidoglycan biosynthetic process"/>
    <property type="evidence" value="ECO:0007669"/>
    <property type="project" value="UniProtKB-UniRule"/>
</dbReference>
<evidence type="ECO:0000256" key="1">
    <source>
        <dbReference type="ARBA" id="ARBA00022598"/>
    </source>
</evidence>
<dbReference type="UniPathway" id="UPA00219"/>
<dbReference type="GO" id="GO:0140282">
    <property type="term" value="F:carbon-nitrogen ligase activity on lipid II"/>
    <property type="evidence" value="ECO:0007669"/>
    <property type="project" value="UniProtKB-UniRule"/>
</dbReference>
<comment type="catalytic activity">
    <reaction evidence="4">
        <text>beta-D-GlcNAc-(1-&gt;4)-Mur2Ac(oyl-L-Ala-gamma-D-Glu-L-Lys-D-Ala-D-Ala)-di-trans,octa-cis-undecaprenyl diphosphate + L-glutamine + ATP + H2O = beta-D-GlcNAc-(1-&gt;4)-Mur2Ac(oyl-L-Ala-D-isoglutaminyl-L-Lys-D-Ala-D-Ala)-di-trans,octa-cis-undecaprenyl diphosphate + L-glutamate + ADP + phosphate + H(+)</text>
        <dbReference type="Rhea" id="RHEA:57928"/>
        <dbReference type="ChEBI" id="CHEBI:15377"/>
        <dbReference type="ChEBI" id="CHEBI:15378"/>
        <dbReference type="ChEBI" id="CHEBI:29985"/>
        <dbReference type="ChEBI" id="CHEBI:30616"/>
        <dbReference type="ChEBI" id="CHEBI:43474"/>
        <dbReference type="ChEBI" id="CHEBI:58359"/>
        <dbReference type="ChEBI" id="CHEBI:60033"/>
        <dbReference type="ChEBI" id="CHEBI:62233"/>
        <dbReference type="ChEBI" id="CHEBI:456216"/>
        <dbReference type="EC" id="6.3.5.13"/>
    </reaction>
</comment>
<comment type="function">
    <text evidence="4">The lipid II isoglutaminyl synthase complex catalyzes the formation of alpha-D-isoglutamine in the cell wall lipid II stem peptide. The MurT subunit catalyzes the ATP-dependent amidation of D-glutamate residue of lipid II, converting it to an isoglutamine residue.</text>
</comment>
<dbReference type="GO" id="GO:0008360">
    <property type="term" value="P:regulation of cell shape"/>
    <property type="evidence" value="ECO:0007669"/>
    <property type="project" value="UniProtKB-KW"/>
</dbReference>
<dbReference type="PROSITE" id="PS01011">
    <property type="entry name" value="FOLYLPOLYGLU_SYNT_1"/>
    <property type="match status" value="1"/>
</dbReference>
<dbReference type="GO" id="GO:0005524">
    <property type="term" value="F:ATP binding"/>
    <property type="evidence" value="ECO:0007669"/>
    <property type="project" value="UniProtKB-UniRule"/>
</dbReference>
<dbReference type="AlphaFoldDB" id="A0A6N7Z653"/>
<dbReference type="EC" id="6.3.5.13" evidence="4"/>
<keyword evidence="4" id="KW-0479">Metal-binding</keyword>
<sequence>MSFRSQAPHSVRGRRWRRPTRTGRKEICVSIGSPARLGERPAPVPHHIPVRTRLAVGAGRFAATVSRRFGTGEGGVIGGRVAQVLDPGALRRLGRDRTVVLVTGTNGKTTTALMLSRILETLGTVAANSDGANMPDGVLAALTARPDAPLAVLEVDEHYVPAVAEQVRPACLVVLNLSRDQLDRIGEVRSIERALRAAVSRLPDTAVIANCDDPLVTSVGLASAKPAWVAAGQNWSADAVACARCGQAVRHDGPDWHCACGLTRPAPEWCLDGDTLEGAGIGRFPLGLRLPGRANAANAAMAVAAVARLGVSPEVAISRLRSIDDVAGRYRRAWVDGRAVRVLLAKNPAGWRETLPLLDERCPVVIAVNSREADGRDTSWLWDVPFEQLRGRKVVAAGERATDLAVRLTYAEVPHVISPDPIAAIAGLGPEPVELVANYTAFRAVRLRLGDD</sequence>
<evidence type="ECO:0000256" key="3">
    <source>
        <dbReference type="ARBA" id="ARBA00022840"/>
    </source>
</evidence>
<gene>
    <name evidence="4" type="primary">murT</name>
    <name evidence="8" type="ORF">GKO32_28810</name>
</gene>
<feature type="binding site" evidence="4">
    <location>
        <position position="242"/>
    </location>
    <ligand>
        <name>Zn(2+)</name>
        <dbReference type="ChEBI" id="CHEBI:29105"/>
    </ligand>
</feature>
<dbReference type="Pfam" id="PF08353">
    <property type="entry name" value="MurT_C"/>
    <property type="match status" value="1"/>
</dbReference>
<dbReference type="GO" id="GO:0071555">
    <property type="term" value="P:cell wall organization"/>
    <property type="evidence" value="ECO:0007669"/>
    <property type="project" value="UniProtKB-KW"/>
</dbReference>
<keyword evidence="2 4" id="KW-0547">Nucleotide-binding</keyword>
<comment type="pathway">
    <text evidence="4">Cell wall biogenesis; peptidoglycan biosynthesis.</text>
</comment>
<dbReference type="PANTHER" id="PTHR23135">
    <property type="entry name" value="MUR LIGASE FAMILY MEMBER"/>
    <property type="match status" value="1"/>
</dbReference>
<evidence type="ECO:0000256" key="2">
    <source>
        <dbReference type="ARBA" id="ARBA00022741"/>
    </source>
</evidence>
<dbReference type="GO" id="GO:0008270">
    <property type="term" value="F:zinc ion binding"/>
    <property type="evidence" value="ECO:0007669"/>
    <property type="project" value="UniProtKB-UniRule"/>
</dbReference>
<dbReference type="HAMAP" id="MF_02214">
    <property type="entry name" value="Lipid_II_synth_MurT"/>
    <property type="match status" value="1"/>
</dbReference>
<proteinExistence type="inferred from homology"/>
<dbReference type="Pfam" id="PF08245">
    <property type="entry name" value="Mur_ligase_M"/>
    <property type="match status" value="1"/>
</dbReference>
<dbReference type="InterPro" id="IPR043703">
    <property type="entry name" value="Lipid_II_synth_MurT"/>
</dbReference>
<feature type="active site" evidence="4">
    <location>
        <position position="377"/>
    </location>
</feature>
<dbReference type="SUPFAM" id="SSF53623">
    <property type="entry name" value="MurD-like peptide ligases, catalytic domain"/>
    <property type="match status" value="1"/>
</dbReference>
<protein>
    <recommendedName>
        <fullName evidence="4">Lipid II isoglutaminyl synthase (glutamine-hydrolyzing) subunit MurT</fullName>
        <ecNumber evidence="4">6.3.5.13</ecNumber>
    </recommendedName>
</protein>
<organism evidence="8 9">
    <name type="scientific">Amycolatopsis pithecellobii</name>
    <dbReference type="NCBI Taxonomy" id="664692"/>
    <lineage>
        <taxon>Bacteria</taxon>
        <taxon>Bacillati</taxon>
        <taxon>Actinomycetota</taxon>
        <taxon>Actinomycetes</taxon>
        <taxon>Pseudonocardiales</taxon>
        <taxon>Pseudonocardiaceae</taxon>
        <taxon>Amycolatopsis</taxon>
    </lineage>
</organism>
<name>A0A6N7Z653_9PSEU</name>
<keyword evidence="9" id="KW-1185">Reference proteome</keyword>
<keyword evidence="3 4" id="KW-0067">ATP-binding</keyword>
<keyword evidence="4" id="KW-0961">Cell wall biogenesis/degradation</keyword>
<dbReference type="InterPro" id="IPR018109">
    <property type="entry name" value="Folylpolyglutamate_synth_CS"/>
</dbReference>
<comment type="similarity">
    <text evidence="4">Belongs to the MurCDEF family. MurT subfamily.</text>
</comment>
<dbReference type="Gene3D" id="3.40.1190.10">
    <property type="entry name" value="Mur-like, catalytic domain"/>
    <property type="match status" value="1"/>
</dbReference>
<keyword evidence="4" id="KW-0862">Zinc</keyword>
<dbReference type="PANTHER" id="PTHR23135:SF7">
    <property type="entry name" value="LIPID II ISOGLUTAMINYL SYNTHASE (GLUTAMINE-HYDROLYZING) SUBUNIT MURT"/>
    <property type="match status" value="1"/>
</dbReference>
<dbReference type="InterPro" id="IPR013564">
    <property type="entry name" value="MurT_C"/>
</dbReference>
<evidence type="ECO:0000313" key="9">
    <source>
        <dbReference type="Proteomes" id="UP000440096"/>
    </source>
</evidence>
<evidence type="ECO:0000256" key="4">
    <source>
        <dbReference type="HAMAP-Rule" id="MF_02214"/>
    </source>
</evidence>
<accession>A0A6N7Z653</accession>
<comment type="caution">
    <text evidence="8">The sequence shown here is derived from an EMBL/GenBank/DDBJ whole genome shotgun (WGS) entry which is preliminary data.</text>
</comment>
<reference evidence="8 9" key="1">
    <citation type="submission" date="2019-11" db="EMBL/GenBank/DDBJ databases">
        <title>Draft genome of Amycolatopsis RM579.</title>
        <authorList>
            <person name="Duangmal K."/>
            <person name="Mingma R."/>
        </authorList>
    </citation>
    <scope>NUCLEOTIDE SEQUENCE [LARGE SCALE GENOMIC DNA]</scope>
    <source>
        <strain evidence="8 9">RM579</strain>
    </source>
</reference>
<dbReference type="InterPro" id="IPR036565">
    <property type="entry name" value="Mur-like_cat_sf"/>
</dbReference>
<dbReference type="Proteomes" id="UP000440096">
    <property type="component" value="Unassembled WGS sequence"/>
</dbReference>
<feature type="binding site" evidence="4">
    <location>
        <position position="245"/>
    </location>
    <ligand>
        <name>Zn(2+)</name>
        <dbReference type="ChEBI" id="CHEBI:29105"/>
    </ligand>
</feature>
<evidence type="ECO:0000259" key="7">
    <source>
        <dbReference type="Pfam" id="PF08353"/>
    </source>
</evidence>
<evidence type="ECO:0000259" key="6">
    <source>
        <dbReference type="Pfam" id="PF08245"/>
    </source>
</evidence>
<dbReference type="InterPro" id="IPR013221">
    <property type="entry name" value="Mur_ligase_cen"/>
</dbReference>
<keyword evidence="1 4" id="KW-0436">Ligase</keyword>
<feature type="compositionally biased region" description="Basic residues" evidence="5">
    <location>
        <begin position="11"/>
        <end position="22"/>
    </location>
</feature>
<feature type="region of interest" description="Disordered" evidence="5">
    <location>
        <begin position="1"/>
        <end position="23"/>
    </location>
</feature>
<dbReference type="OrthoDB" id="9803907at2"/>
<feature type="domain" description="Mur ligase central" evidence="6">
    <location>
        <begin position="102"/>
        <end position="306"/>
    </location>
</feature>
<feature type="domain" description="Lipid II isoglutaminyl synthase (glutamine-hydrolyzing) subunit MurT C-terminal" evidence="7">
    <location>
        <begin position="344"/>
        <end position="441"/>
    </location>
</feature>
<keyword evidence="4" id="KW-0573">Peptidoglycan synthesis</keyword>
<feature type="binding site" evidence="4">
    <location>
        <position position="260"/>
    </location>
    <ligand>
        <name>Zn(2+)</name>
        <dbReference type="ChEBI" id="CHEBI:29105"/>
    </ligand>
</feature>
<evidence type="ECO:0000313" key="8">
    <source>
        <dbReference type="EMBL" id="MTD57953.1"/>
    </source>
</evidence>
<comment type="catalytic activity">
    <reaction evidence="4">
        <text>beta-D-GlcNAc-(1-&gt;4)-Mur2Ac(oyl-L-Ala-gamma-D-Glu-L-Lys-D-Ala-D-Ala)-di-trans,octa-cis-undecaprenyl diphosphate + ATP = beta-D-GlcNAc-(1-&gt;4)-Mur2Ac(oyl-L-Ala-gamma-D-O-P-Glu-L-Lys-D-Ala-D-Ala)-di-trans,octa-cis-undecaprenyl diphosphate + ADP</text>
        <dbReference type="Rhea" id="RHEA:59488"/>
        <dbReference type="ChEBI" id="CHEBI:30616"/>
        <dbReference type="ChEBI" id="CHEBI:60033"/>
        <dbReference type="ChEBI" id="CHEBI:143132"/>
        <dbReference type="ChEBI" id="CHEBI:456216"/>
    </reaction>
</comment>
<dbReference type="EMBL" id="WMBA01000057">
    <property type="protein sequence ID" value="MTD57953.1"/>
    <property type="molecule type" value="Genomic_DNA"/>
</dbReference>
<comment type="catalytic activity">
    <reaction evidence="4">
        <text>beta-D-GlcNAc-(1-&gt;4)-Mur2Ac(oyl-L-Ala-gamma-D-O-P-Glu-L-Lys-D-Ala-D-Ala)-di-trans,octa-cis-undecaprenyl diphosphate + NH4(+) = beta-D-GlcNAc-(1-&gt;4)-Mur2Ac(oyl-L-Ala-D-isoglutaminyl-L-Lys-D-Ala-D-Ala)-di-trans,octa-cis-undecaprenyl diphosphate + phosphate + H(+)</text>
        <dbReference type="Rhea" id="RHEA:57932"/>
        <dbReference type="ChEBI" id="CHEBI:15378"/>
        <dbReference type="ChEBI" id="CHEBI:28938"/>
        <dbReference type="ChEBI" id="CHEBI:43474"/>
        <dbReference type="ChEBI" id="CHEBI:62233"/>
        <dbReference type="ChEBI" id="CHEBI:143132"/>
    </reaction>
</comment>
<keyword evidence="4" id="KW-0133">Cell shape</keyword>